<dbReference type="Proteomes" id="UP001143480">
    <property type="component" value="Unassembled WGS sequence"/>
</dbReference>
<sequence>MAGKGVTTNAAVMAKTATDIDGAADRLTGMFNKLMSELTPLQSSWVGAGGSSFTQIKERFDTDVANLNVALRSIAQAVSTAGRDYTLSDDEMRQEMQQAGASAGEITRALMIN</sequence>
<dbReference type="RefSeq" id="WP_223101382.1">
    <property type="nucleotide sequence ID" value="NZ_BAAAXA010000003.1"/>
</dbReference>
<evidence type="ECO:0000313" key="1">
    <source>
        <dbReference type="EMBL" id="GLL02866.1"/>
    </source>
</evidence>
<proteinExistence type="predicted"/>
<gene>
    <name evidence="1" type="ORF">GCM10017581_046080</name>
</gene>
<protein>
    <recommendedName>
        <fullName evidence="3">ESAT-6-like protein</fullName>
    </recommendedName>
</protein>
<dbReference type="Gene3D" id="1.10.287.1060">
    <property type="entry name" value="ESAT-6-like"/>
    <property type="match status" value="1"/>
</dbReference>
<organism evidence="1 2">
    <name type="scientific">Dactylosporangium matsuzakiense</name>
    <dbReference type="NCBI Taxonomy" id="53360"/>
    <lineage>
        <taxon>Bacteria</taxon>
        <taxon>Bacillati</taxon>
        <taxon>Actinomycetota</taxon>
        <taxon>Actinomycetes</taxon>
        <taxon>Micromonosporales</taxon>
        <taxon>Micromonosporaceae</taxon>
        <taxon>Dactylosporangium</taxon>
    </lineage>
</organism>
<dbReference type="EMBL" id="BSFP01000027">
    <property type="protein sequence ID" value="GLL02866.1"/>
    <property type="molecule type" value="Genomic_DNA"/>
</dbReference>
<dbReference type="SUPFAM" id="SSF140453">
    <property type="entry name" value="EsxAB dimer-like"/>
    <property type="match status" value="1"/>
</dbReference>
<comment type="caution">
    <text evidence="1">The sequence shown here is derived from an EMBL/GenBank/DDBJ whole genome shotgun (WGS) entry which is preliminary data.</text>
</comment>
<dbReference type="AlphaFoldDB" id="A0A9W6KIV1"/>
<dbReference type="InterPro" id="IPR010310">
    <property type="entry name" value="T7SS_ESAT-6-like"/>
</dbReference>
<evidence type="ECO:0008006" key="3">
    <source>
        <dbReference type="Google" id="ProtNLM"/>
    </source>
</evidence>
<accession>A0A9W6KIV1</accession>
<reference evidence="1" key="2">
    <citation type="submission" date="2023-01" db="EMBL/GenBank/DDBJ databases">
        <authorList>
            <person name="Sun Q."/>
            <person name="Evtushenko L."/>
        </authorList>
    </citation>
    <scope>NUCLEOTIDE SEQUENCE</scope>
    <source>
        <strain evidence="1">VKM Ac-1321</strain>
    </source>
</reference>
<dbReference type="NCBIfam" id="TIGR03930">
    <property type="entry name" value="WXG100_ESAT6"/>
    <property type="match status" value="1"/>
</dbReference>
<evidence type="ECO:0000313" key="2">
    <source>
        <dbReference type="Proteomes" id="UP001143480"/>
    </source>
</evidence>
<name>A0A9W6KIV1_9ACTN</name>
<keyword evidence="2" id="KW-1185">Reference proteome</keyword>
<dbReference type="Pfam" id="PF06013">
    <property type="entry name" value="WXG100"/>
    <property type="match status" value="1"/>
</dbReference>
<dbReference type="InterPro" id="IPR036689">
    <property type="entry name" value="ESAT-6-like_sf"/>
</dbReference>
<reference evidence="1" key="1">
    <citation type="journal article" date="2014" name="Int. J. Syst. Evol. Microbiol.">
        <title>Complete genome sequence of Corynebacterium casei LMG S-19264T (=DSM 44701T), isolated from a smear-ripened cheese.</title>
        <authorList>
            <consortium name="US DOE Joint Genome Institute (JGI-PGF)"/>
            <person name="Walter F."/>
            <person name="Albersmeier A."/>
            <person name="Kalinowski J."/>
            <person name="Ruckert C."/>
        </authorList>
    </citation>
    <scope>NUCLEOTIDE SEQUENCE</scope>
    <source>
        <strain evidence="1">VKM Ac-1321</strain>
    </source>
</reference>